<dbReference type="GO" id="GO:0008483">
    <property type="term" value="F:transaminase activity"/>
    <property type="evidence" value="ECO:0007669"/>
    <property type="project" value="UniProtKB-KW"/>
</dbReference>
<dbReference type="GO" id="GO:0019752">
    <property type="term" value="P:carboxylic acid metabolic process"/>
    <property type="evidence" value="ECO:0007669"/>
    <property type="project" value="TreeGrafter"/>
</dbReference>
<dbReference type="AlphaFoldDB" id="A0A075FM16"/>
<keyword evidence="2" id="KW-0808">Transferase</keyword>
<sequence length="224" mass="26270">MMRSWENRADTFVIDEPYYAYYLSQNDLQHPGRDEVLQAGELDSGKVSRGLVNDTSGSCSIYYQKHMTHHLLGSIDRKWMESVTNCFLIRNPKDMIISYHKVHSEITSDLLGLQQQKEIFEYVKKMIGEIPPIIDSKDVLMNPGEVLGKFCDRIGVVFSEEMLSWPKGARDTDGNWGKYWYKNVMNSTGFNKYVPKTEEVPEKYLSLYEESYKLYQDLHRRRIR</sequence>
<name>A0A075FM16_9EURY</name>
<proteinExistence type="inferred from homology"/>
<organism evidence="2">
    <name type="scientific">uncultured marine group II/III euryarchaeote AD1000_21_F10</name>
    <dbReference type="NCBI Taxonomy" id="1457736"/>
    <lineage>
        <taxon>Archaea</taxon>
        <taxon>Methanobacteriati</taxon>
        <taxon>Methanobacteriota</taxon>
        <taxon>environmental samples</taxon>
    </lineage>
</organism>
<comment type="similarity">
    <text evidence="1">Belongs to the class-IV pyridoxal-phosphate-dependent aminotransferase family.</text>
</comment>
<reference evidence="2" key="1">
    <citation type="journal article" date="2014" name="Genome Biol. Evol.">
        <title>Pangenome evidence for extensive interdomain horizontal transfer affecting lineage core and shell genes in uncultured planktonic thaumarchaeota and euryarchaeota.</title>
        <authorList>
            <person name="Deschamps P."/>
            <person name="Zivanovic Y."/>
            <person name="Moreira D."/>
            <person name="Rodriguez-Valera F."/>
            <person name="Lopez-Garcia P."/>
        </authorList>
    </citation>
    <scope>NUCLEOTIDE SEQUENCE</scope>
</reference>
<dbReference type="SUPFAM" id="SSF52540">
    <property type="entry name" value="P-loop containing nucleoside triphosphate hydrolases"/>
    <property type="match status" value="1"/>
</dbReference>
<evidence type="ECO:0000256" key="1">
    <source>
        <dbReference type="ARBA" id="ARBA00009320"/>
    </source>
</evidence>
<dbReference type="Gene3D" id="3.40.50.300">
    <property type="entry name" value="P-loop containing nucleotide triphosphate hydrolases"/>
    <property type="match status" value="1"/>
</dbReference>
<dbReference type="PANTHER" id="PTHR42743:SF11">
    <property type="entry name" value="AMINODEOXYCHORISMATE LYASE"/>
    <property type="match status" value="1"/>
</dbReference>
<evidence type="ECO:0000313" key="2">
    <source>
        <dbReference type="EMBL" id="AIE92338.1"/>
    </source>
</evidence>
<protein>
    <submittedName>
        <fullName evidence="2">Branched-chain amino acid aminotransferase-like protein</fullName>
    </submittedName>
</protein>
<dbReference type="PANTHER" id="PTHR42743">
    <property type="entry name" value="AMINO-ACID AMINOTRANSFERASE"/>
    <property type="match status" value="1"/>
</dbReference>
<dbReference type="InterPro" id="IPR050571">
    <property type="entry name" value="Class-IV_PLP-Dep_Aminotrnsfr"/>
</dbReference>
<dbReference type="Pfam" id="PF19798">
    <property type="entry name" value="Sulfotransfer_5"/>
    <property type="match status" value="1"/>
</dbReference>
<accession>A0A075FM16</accession>
<dbReference type="InterPro" id="IPR027417">
    <property type="entry name" value="P-loop_NTPase"/>
</dbReference>
<dbReference type="EMBL" id="KF900362">
    <property type="protein sequence ID" value="AIE92338.1"/>
    <property type="molecule type" value="Genomic_DNA"/>
</dbReference>
<keyword evidence="2" id="KW-0032">Aminotransferase</keyword>